<comment type="caution">
    <text evidence="2">The sequence shown here is derived from an EMBL/GenBank/DDBJ whole genome shotgun (WGS) entry which is preliminary data.</text>
</comment>
<dbReference type="InterPro" id="IPR003018">
    <property type="entry name" value="GAF"/>
</dbReference>
<evidence type="ECO:0000259" key="1">
    <source>
        <dbReference type="Pfam" id="PF01590"/>
    </source>
</evidence>
<dbReference type="SUPFAM" id="SSF55781">
    <property type="entry name" value="GAF domain-like"/>
    <property type="match status" value="1"/>
</dbReference>
<dbReference type="RefSeq" id="WP_413271875.1">
    <property type="nucleotide sequence ID" value="NZ_JBHFNQ010000140.1"/>
</dbReference>
<keyword evidence="3" id="KW-1185">Reference proteome</keyword>
<proteinExistence type="predicted"/>
<feature type="domain" description="GAF" evidence="1">
    <location>
        <begin position="20"/>
        <end position="150"/>
    </location>
</feature>
<protein>
    <submittedName>
        <fullName evidence="2">GAF domain-containing protein</fullName>
    </submittedName>
</protein>
<evidence type="ECO:0000313" key="2">
    <source>
        <dbReference type="EMBL" id="MFB2878814.1"/>
    </source>
</evidence>
<dbReference type="InterPro" id="IPR029016">
    <property type="entry name" value="GAF-like_dom_sf"/>
</dbReference>
<evidence type="ECO:0000313" key="3">
    <source>
        <dbReference type="Proteomes" id="UP001576774"/>
    </source>
</evidence>
<dbReference type="Proteomes" id="UP001576774">
    <property type="component" value="Unassembled WGS sequence"/>
</dbReference>
<dbReference type="Pfam" id="PF01590">
    <property type="entry name" value="GAF"/>
    <property type="match status" value="1"/>
</dbReference>
<dbReference type="Gene3D" id="3.30.450.40">
    <property type="match status" value="1"/>
</dbReference>
<sequence>MQQNLPTVIEEIFRKNNKPDAVFSALLPALGEVLKCDRVFLYLRNPHTQIGKTAFCWRRSSDYPDATTSDWQKEPESLPDEDPLFAAALHNKPSIFVEDVETANPEVLNKDFEQKNFGHRALIHAHLCHNNLLWGILQPAVFGQPRTWTEFDHLVIDEVTKKITPIAIDYVKSEI</sequence>
<accession>A0ABV4X7Q8</accession>
<dbReference type="EMBL" id="JBHFNQ010000140">
    <property type="protein sequence ID" value="MFB2878814.1"/>
    <property type="molecule type" value="Genomic_DNA"/>
</dbReference>
<name>A0ABV4X7Q8_9CYAN</name>
<gene>
    <name evidence="2" type="ORF">ACE1CC_18340</name>
</gene>
<organism evidence="2 3">
    <name type="scientific">Floridaenema aerugineum BLCC-F46</name>
    <dbReference type="NCBI Taxonomy" id="3153654"/>
    <lineage>
        <taxon>Bacteria</taxon>
        <taxon>Bacillati</taxon>
        <taxon>Cyanobacteriota</taxon>
        <taxon>Cyanophyceae</taxon>
        <taxon>Oscillatoriophycideae</taxon>
        <taxon>Aerosakkonematales</taxon>
        <taxon>Aerosakkonemataceae</taxon>
        <taxon>Floridanema</taxon>
        <taxon>Floridanema aerugineum</taxon>
    </lineage>
</organism>
<reference evidence="2 3" key="1">
    <citation type="submission" date="2024-09" db="EMBL/GenBank/DDBJ databases">
        <title>Floridaenema gen nov. (Aerosakkonemataceae, Aerosakkonematales ord. nov., Cyanobacteria) from benthic tropical and subtropical fresh waters, with the description of four new species.</title>
        <authorList>
            <person name="Moretto J.A."/>
            <person name="Berthold D.E."/>
            <person name="Lefler F.W."/>
            <person name="Huang I.-S."/>
            <person name="Laughinghouse H. IV."/>
        </authorList>
    </citation>
    <scope>NUCLEOTIDE SEQUENCE [LARGE SCALE GENOMIC DNA]</scope>
    <source>
        <strain evidence="2 3">BLCC-F46</strain>
    </source>
</reference>